<comment type="caution">
    <text evidence="2">The sequence shown here is derived from an EMBL/GenBank/DDBJ whole genome shotgun (WGS) entry which is preliminary data.</text>
</comment>
<reference evidence="2" key="1">
    <citation type="submission" date="2022-02" db="EMBL/GenBank/DDBJ databases">
        <authorList>
            <person name="Henning P.M."/>
            <person name="McCubbin A.G."/>
            <person name="Shore J.S."/>
        </authorList>
    </citation>
    <scope>NUCLEOTIDE SEQUENCE</scope>
    <source>
        <strain evidence="2">F60SS</strain>
        <tissue evidence="2">Leaves</tissue>
    </source>
</reference>
<sequence length="285" mass="30969">MEKVRQKVINGRKSKRAKVAANTSVLDPPPPTAASEVNLSSSPPSNHNQIQQAGLGSNCSPLIPTQVPNTQAEESPPITQAGESPPATQAETPPTNTSTSQSPVVNAAAIDSNADKKTSIVPRGNVEDKWFERFQDTYSWLPEDTVEVRKVFEHRGSKAMSSLLYHAQFMAKLSETQSSQNPSGEEGRVFGLGGATKMVGNGSCGGSLPKSSFWEKKFEDQVKKTEVMEKQLMIATTRLDEMEKFIRVMQFPLGFEPQNGGTEATESDSTDKSSSEDESSEDEEI</sequence>
<feature type="compositionally biased region" description="Polar residues" evidence="1">
    <location>
        <begin position="35"/>
        <end position="60"/>
    </location>
</feature>
<dbReference type="Proteomes" id="UP001141552">
    <property type="component" value="Unassembled WGS sequence"/>
</dbReference>
<organism evidence="2 3">
    <name type="scientific">Turnera subulata</name>
    <dbReference type="NCBI Taxonomy" id="218843"/>
    <lineage>
        <taxon>Eukaryota</taxon>
        <taxon>Viridiplantae</taxon>
        <taxon>Streptophyta</taxon>
        <taxon>Embryophyta</taxon>
        <taxon>Tracheophyta</taxon>
        <taxon>Spermatophyta</taxon>
        <taxon>Magnoliopsida</taxon>
        <taxon>eudicotyledons</taxon>
        <taxon>Gunneridae</taxon>
        <taxon>Pentapetalae</taxon>
        <taxon>rosids</taxon>
        <taxon>fabids</taxon>
        <taxon>Malpighiales</taxon>
        <taxon>Passifloraceae</taxon>
        <taxon>Turnera</taxon>
    </lineage>
</organism>
<feature type="compositionally biased region" description="Polar residues" evidence="1">
    <location>
        <begin position="66"/>
        <end position="91"/>
    </location>
</feature>
<evidence type="ECO:0000313" key="2">
    <source>
        <dbReference type="EMBL" id="KAJ4838342.1"/>
    </source>
</evidence>
<name>A0A9Q0FXG1_9ROSI</name>
<accession>A0A9Q0FXG1</accession>
<dbReference type="AlphaFoldDB" id="A0A9Q0FXG1"/>
<gene>
    <name evidence="2" type="ORF">Tsubulata_002779</name>
</gene>
<proteinExistence type="predicted"/>
<evidence type="ECO:0000313" key="3">
    <source>
        <dbReference type="Proteomes" id="UP001141552"/>
    </source>
</evidence>
<feature type="compositionally biased region" description="Acidic residues" evidence="1">
    <location>
        <begin position="276"/>
        <end position="285"/>
    </location>
</feature>
<reference evidence="2" key="2">
    <citation type="journal article" date="2023" name="Plants (Basel)">
        <title>Annotation of the Turnera subulata (Passifloraceae) Draft Genome Reveals the S-Locus Evolved after the Divergence of Turneroideae from Passifloroideae in a Stepwise Manner.</title>
        <authorList>
            <person name="Henning P.M."/>
            <person name="Roalson E.H."/>
            <person name="Mir W."/>
            <person name="McCubbin A.G."/>
            <person name="Shore J.S."/>
        </authorList>
    </citation>
    <scope>NUCLEOTIDE SEQUENCE</scope>
    <source>
        <strain evidence="2">F60SS</strain>
    </source>
</reference>
<dbReference type="EMBL" id="JAKUCV010003579">
    <property type="protein sequence ID" value="KAJ4838342.1"/>
    <property type="molecule type" value="Genomic_DNA"/>
</dbReference>
<protein>
    <submittedName>
        <fullName evidence="2">Uncharacterized protein</fullName>
    </submittedName>
</protein>
<feature type="region of interest" description="Disordered" evidence="1">
    <location>
        <begin position="253"/>
        <end position="285"/>
    </location>
</feature>
<feature type="compositionally biased region" description="Low complexity" evidence="1">
    <location>
        <begin position="92"/>
        <end position="103"/>
    </location>
</feature>
<keyword evidence="3" id="KW-1185">Reference proteome</keyword>
<evidence type="ECO:0000256" key="1">
    <source>
        <dbReference type="SAM" id="MobiDB-lite"/>
    </source>
</evidence>
<feature type="region of interest" description="Disordered" evidence="1">
    <location>
        <begin position="1"/>
        <end position="104"/>
    </location>
</feature>